<protein>
    <submittedName>
        <fullName evidence="2">Uncharacterized protein</fullName>
    </submittedName>
</protein>
<name>A0A481Z7T3_9VIRU</name>
<proteinExistence type="predicted"/>
<gene>
    <name evidence="2" type="ORF">LCPAC202_01530</name>
</gene>
<evidence type="ECO:0000313" key="2">
    <source>
        <dbReference type="EMBL" id="QBK91179.1"/>
    </source>
</evidence>
<keyword evidence="1" id="KW-0472">Membrane</keyword>
<keyword evidence="1" id="KW-0812">Transmembrane</keyword>
<sequence>MSSILDRNYPRAVIVSEDFTPVWVLIIISIIIILIFWIWIIYIIRTNPDMGPVRIECSPGQCSTNIKTGIKDCPTNTSDIKTVDPATQVCNSPFTCESSRTPFALQSDGSTDNNGVCESQVMCKCLTQPQCAYYITAYFNTRNGNPFRGIGPQRIVFEQSAAGVDNEGNFINQPPYSFPSVTTQFCKIPNEFLPRTWPPVGTPTNLGKCIVGTMAYLPENPDTFNQESLDITPLGCVQGNPCAGEMEVAFWNNRTYKTNCLVLS</sequence>
<organism evidence="2">
    <name type="scientific">Pithovirus LCPAC202</name>
    <dbReference type="NCBI Taxonomy" id="2506592"/>
    <lineage>
        <taxon>Viruses</taxon>
        <taxon>Pithoviruses</taxon>
    </lineage>
</organism>
<reference evidence="2" key="1">
    <citation type="journal article" date="2019" name="MBio">
        <title>Virus Genomes from Deep Sea Sediments Expand the Ocean Megavirome and Support Independent Origins of Viral Gigantism.</title>
        <authorList>
            <person name="Backstrom D."/>
            <person name="Yutin N."/>
            <person name="Jorgensen S.L."/>
            <person name="Dharamshi J."/>
            <person name="Homa F."/>
            <person name="Zaremba-Niedwiedzka K."/>
            <person name="Spang A."/>
            <person name="Wolf Y.I."/>
            <person name="Koonin E.V."/>
            <person name="Ettema T.J."/>
        </authorList>
    </citation>
    <scope>NUCLEOTIDE SEQUENCE</scope>
</reference>
<keyword evidence="1" id="KW-1133">Transmembrane helix</keyword>
<dbReference type="EMBL" id="MK500513">
    <property type="protein sequence ID" value="QBK91179.1"/>
    <property type="molecule type" value="Genomic_DNA"/>
</dbReference>
<feature type="transmembrane region" description="Helical" evidence="1">
    <location>
        <begin position="20"/>
        <end position="44"/>
    </location>
</feature>
<evidence type="ECO:0000256" key="1">
    <source>
        <dbReference type="SAM" id="Phobius"/>
    </source>
</evidence>
<accession>A0A481Z7T3</accession>